<proteinExistence type="predicted"/>
<name>A0AAP0KC22_9MAGN</name>
<dbReference type="Proteomes" id="UP001419268">
    <property type="component" value="Unassembled WGS sequence"/>
</dbReference>
<keyword evidence="2" id="KW-1185">Reference proteome</keyword>
<reference evidence="1 2" key="1">
    <citation type="submission" date="2024-01" db="EMBL/GenBank/DDBJ databases">
        <title>Genome assemblies of Stephania.</title>
        <authorList>
            <person name="Yang L."/>
        </authorList>
    </citation>
    <scope>NUCLEOTIDE SEQUENCE [LARGE SCALE GENOMIC DNA]</scope>
    <source>
        <strain evidence="1">JXDWG</strain>
        <tissue evidence="1">Leaf</tissue>
    </source>
</reference>
<dbReference type="EMBL" id="JBBNAG010000003">
    <property type="protein sequence ID" value="KAK9149195.1"/>
    <property type="molecule type" value="Genomic_DNA"/>
</dbReference>
<comment type="caution">
    <text evidence="1">The sequence shown here is derived from an EMBL/GenBank/DDBJ whole genome shotgun (WGS) entry which is preliminary data.</text>
</comment>
<organism evidence="1 2">
    <name type="scientific">Stephania cephalantha</name>
    <dbReference type="NCBI Taxonomy" id="152367"/>
    <lineage>
        <taxon>Eukaryota</taxon>
        <taxon>Viridiplantae</taxon>
        <taxon>Streptophyta</taxon>
        <taxon>Embryophyta</taxon>
        <taxon>Tracheophyta</taxon>
        <taxon>Spermatophyta</taxon>
        <taxon>Magnoliopsida</taxon>
        <taxon>Ranunculales</taxon>
        <taxon>Menispermaceae</taxon>
        <taxon>Menispermoideae</taxon>
        <taxon>Cissampelideae</taxon>
        <taxon>Stephania</taxon>
    </lineage>
</organism>
<sequence length="78" mass="9126">MEVENRSKVRKAKHNMCHASNRPKPFEWYSKWFARRDTRRILMPRALVVNHAPLFKPRPRPPLSPSISIPCSCSSLVN</sequence>
<evidence type="ECO:0000313" key="1">
    <source>
        <dbReference type="EMBL" id="KAK9149195.1"/>
    </source>
</evidence>
<dbReference type="AlphaFoldDB" id="A0AAP0KC22"/>
<accession>A0AAP0KC22</accession>
<protein>
    <submittedName>
        <fullName evidence="1">Uncharacterized protein</fullName>
    </submittedName>
</protein>
<gene>
    <name evidence="1" type="ORF">Scep_007952</name>
</gene>
<evidence type="ECO:0000313" key="2">
    <source>
        <dbReference type="Proteomes" id="UP001419268"/>
    </source>
</evidence>